<reference evidence="1" key="1">
    <citation type="submission" date="2020-10" db="EMBL/GenBank/DDBJ databases">
        <authorList>
            <person name="Gilroy R."/>
        </authorList>
    </citation>
    <scope>NUCLEOTIDE SEQUENCE</scope>
    <source>
        <strain evidence="1">B1-3475</strain>
    </source>
</reference>
<evidence type="ECO:0000313" key="1">
    <source>
        <dbReference type="EMBL" id="MBO8454873.1"/>
    </source>
</evidence>
<proteinExistence type="predicted"/>
<dbReference type="EMBL" id="JADIMK010000005">
    <property type="protein sequence ID" value="MBO8454873.1"/>
    <property type="molecule type" value="Genomic_DNA"/>
</dbReference>
<dbReference type="PROSITE" id="PS51257">
    <property type="entry name" value="PROKAR_LIPOPROTEIN"/>
    <property type="match status" value="1"/>
</dbReference>
<reference evidence="1" key="2">
    <citation type="journal article" date="2021" name="PeerJ">
        <title>Extensive microbial diversity within the chicken gut microbiome revealed by metagenomics and culture.</title>
        <authorList>
            <person name="Gilroy R."/>
            <person name="Ravi A."/>
            <person name="Getino M."/>
            <person name="Pursley I."/>
            <person name="Horton D.L."/>
            <person name="Alikhan N.F."/>
            <person name="Baker D."/>
            <person name="Gharbi K."/>
            <person name="Hall N."/>
            <person name="Watson M."/>
            <person name="Adriaenssens E.M."/>
            <person name="Foster-Nyarko E."/>
            <person name="Jarju S."/>
            <person name="Secka A."/>
            <person name="Antonio M."/>
            <person name="Oren A."/>
            <person name="Chaudhuri R.R."/>
            <person name="La Ragione R."/>
            <person name="Hildebrand F."/>
            <person name="Pallen M.J."/>
        </authorList>
    </citation>
    <scope>NUCLEOTIDE SEQUENCE</scope>
    <source>
        <strain evidence="1">B1-3475</strain>
    </source>
</reference>
<name>A0A9D9HJA6_9BACT</name>
<organism evidence="1 2">
    <name type="scientific">Candidatus Cryptobacteroides intestinigallinarum</name>
    <dbReference type="NCBI Taxonomy" id="2840767"/>
    <lineage>
        <taxon>Bacteria</taxon>
        <taxon>Pseudomonadati</taxon>
        <taxon>Bacteroidota</taxon>
        <taxon>Bacteroidia</taxon>
        <taxon>Bacteroidales</taxon>
        <taxon>Candidatus Cryptobacteroides</taxon>
    </lineage>
</organism>
<dbReference type="AlphaFoldDB" id="A0A9D9HJA6"/>
<sequence length="165" mass="19151">MTKKTILSATLALALISCTGNRFHYSDKIPDTVIRIDTDSISNTGYIGNGAQWDPYSLDYGSGHIDISQTDWEKIYSRLDYMKPQYVRCMINSPFTYFNAETGKYERDRNKEYITRLLSYCQENGIMVIYGEYNPPTWDMKDSQEWVEMSVNYLIHLVTTWDSAA</sequence>
<comment type="caution">
    <text evidence="1">The sequence shown here is derived from an EMBL/GenBank/DDBJ whole genome shotgun (WGS) entry which is preliminary data.</text>
</comment>
<gene>
    <name evidence="1" type="ORF">IAC08_00500</name>
</gene>
<evidence type="ECO:0000313" key="2">
    <source>
        <dbReference type="Proteomes" id="UP000823617"/>
    </source>
</evidence>
<dbReference type="Proteomes" id="UP000823617">
    <property type="component" value="Unassembled WGS sequence"/>
</dbReference>
<protein>
    <recommendedName>
        <fullName evidence="3">Glycoside hydrolase family 5 domain-containing protein</fullName>
    </recommendedName>
</protein>
<evidence type="ECO:0008006" key="3">
    <source>
        <dbReference type="Google" id="ProtNLM"/>
    </source>
</evidence>
<accession>A0A9D9HJA6</accession>